<evidence type="ECO:0000313" key="11">
    <source>
        <dbReference type="Proteomes" id="UP000320948"/>
    </source>
</evidence>
<sequence length="529" mass="58914">MAGMIRTNKKQSHLQRTEAAAQVNWQRTLTEGWGLVWLLTLAVLLVRVAYVQFYHPYGLAPDEAQYWSWLSHNDWSFLTKPPLTTWLIGVSTFVFGHTLLGVKLFALLGQAAVSVLGYAIARKVAGRQAGWWAWILLTTAPLIAGGGLIMSPDAILLPLWLGAMLCVVRAFSVSDDKALCWGRWLIIGGLIGLAGLAKYSAAAFYPLLGIFLLVFKREWLLRPQIWVSGLVALAFQLPVLIWNIQHDWVGLGHVLWQAGGANDGRHGGLATFAEYVGGQALVLGPVVFGFVLWALTRCAQRADLATRWLVWVAAAILAAFAVLSFTTKVQANWPALGSVVALVVTAIWLAKAGQGRGRQWWVLWMVGFGIVLNSLLSVMLMDTYRARHIGMLPLKAKNDPTKDLRGWADMGGMLGLMLYKLDNPLVLSSRYQTLAPLMFHTLGNPEFAYMNAEDKRLNQYDLWPMPALQNRLVVYVSEKPVLPEKVRGLFMTCTPWHTLGVEEYGIEVRRLNMWICWGSRTLASRGVTY</sequence>
<dbReference type="PANTHER" id="PTHR33908:SF11">
    <property type="entry name" value="MEMBRANE PROTEIN"/>
    <property type="match status" value="1"/>
</dbReference>
<protein>
    <submittedName>
        <fullName evidence="10">Glycosyltransferase family 39 protein</fullName>
    </submittedName>
</protein>
<dbReference type="GO" id="GO:0005886">
    <property type="term" value="C:plasma membrane"/>
    <property type="evidence" value="ECO:0007669"/>
    <property type="project" value="UniProtKB-SubCell"/>
</dbReference>
<evidence type="ECO:0000256" key="2">
    <source>
        <dbReference type="ARBA" id="ARBA00022475"/>
    </source>
</evidence>
<dbReference type="PANTHER" id="PTHR33908">
    <property type="entry name" value="MANNOSYLTRANSFERASE YKCB-RELATED"/>
    <property type="match status" value="1"/>
</dbReference>
<reference evidence="10 11" key="1">
    <citation type="journal article" date="2017" name="Nat. Commun.">
        <title>In situ click chemistry generation of cyclooxygenase-2 inhibitors.</title>
        <authorList>
            <person name="Bhardwaj A."/>
            <person name="Kaur J."/>
            <person name="Wuest M."/>
            <person name="Wuest F."/>
        </authorList>
    </citation>
    <scope>NUCLEOTIDE SEQUENCE [LARGE SCALE GENOMIC DNA]</scope>
    <source>
        <strain evidence="10">S2_018_000_R2_106</strain>
    </source>
</reference>
<feature type="transmembrane region" description="Helical" evidence="8">
    <location>
        <begin position="275"/>
        <end position="296"/>
    </location>
</feature>
<dbReference type="GO" id="GO:0016763">
    <property type="term" value="F:pentosyltransferase activity"/>
    <property type="evidence" value="ECO:0007669"/>
    <property type="project" value="TreeGrafter"/>
</dbReference>
<feature type="transmembrane region" description="Helical" evidence="8">
    <location>
        <begin position="331"/>
        <end position="350"/>
    </location>
</feature>
<keyword evidence="2" id="KW-1003">Cell membrane</keyword>
<feature type="transmembrane region" description="Helical" evidence="8">
    <location>
        <begin position="132"/>
        <end position="150"/>
    </location>
</feature>
<comment type="subcellular location">
    <subcellularLocation>
        <location evidence="1">Cell membrane</location>
        <topology evidence="1">Multi-pass membrane protein</topology>
    </subcellularLocation>
</comment>
<name>A0A6N4R8J1_BLAVI</name>
<dbReference type="InterPro" id="IPR038731">
    <property type="entry name" value="RgtA/B/C-like"/>
</dbReference>
<evidence type="ECO:0000313" key="10">
    <source>
        <dbReference type="EMBL" id="TKW60527.1"/>
    </source>
</evidence>
<proteinExistence type="predicted"/>
<dbReference type="GO" id="GO:0009103">
    <property type="term" value="P:lipopolysaccharide biosynthetic process"/>
    <property type="evidence" value="ECO:0007669"/>
    <property type="project" value="UniProtKB-ARBA"/>
</dbReference>
<evidence type="ECO:0000256" key="3">
    <source>
        <dbReference type="ARBA" id="ARBA00022676"/>
    </source>
</evidence>
<dbReference type="Proteomes" id="UP000320948">
    <property type="component" value="Unassembled WGS sequence"/>
</dbReference>
<keyword evidence="6 8" id="KW-1133">Transmembrane helix</keyword>
<organism evidence="10 11">
    <name type="scientific">Blastochloris viridis</name>
    <name type="common">Rhodopseudomonas viridis</name>
    <dbReference type="NCBI Taxonomy" id="1079"/>
    <lineage>
        <taxon>Bacteria</taxon>
        <taxon>Pseudomonadati</taxon>
        <taxon>Pseudomonadota</taxon>
        <taxon>Alphaproteobacteria</taxon>
        <taxon>Hyphomicrobiales</taxon>
        <taxon>Blastochloridaceae</taxon>
        <taxon>Blastochloris</taxon>
    </lineage>
</organism>
<evidence type="ECO:0000256" key="5">
    <source>
        <dbReference type="ARBA" id="ARBA00022692"/>
    </source>
</evidence>
<evidence type="ECO:0000256" key="6">
    <source>
        <dbReference type="ARBA" id="ARBA00022989"/>
    </source>
</evidence>
<feature type="transmembrane region" description="Helical" evidence="8">
    <location>
        <begin position="308"/>
        <end position="325"/>
    </location>
</feature>
<dbReference type="Pfam" id="PF13231">
    <property type="entry name" value="PMT_2"/>
    <property type="match status" value="1"/>
</dbReference>
<dbReference type="InterPro" id="IPR050297">
    <property type="entry name" value="LipidA_mod_glycosyltrf_83"/>
</dbReference>
<comment type="caution">
    <text evidence="10">The sequence shown here is derived from an EMBL/GenBank/DDBJ whole genome shotgun (WGS) entry which is preliminary data.</text>
</comment>
<evidence type="ECO:0000256" key="1">
    <source>
        <dbReference type="ARBA" id="ARBA00004651"/>
    </source>
</evidence>
<evidence type="ECO:0000259" key="9">
    <source>
        <dbReference type="Pfam" id="PF13231"/>
    </source>
</evidence>
<keyword evidence="4 10" id="KW-0808">Transferase</keyword>
<evidence type="ECO:0000256" key="7">
    <source>
        <dbReference type="ARBA" id="ARBA00023136"/>
    </source>
</evidence>
<feature type="transmembrane region" description="Helical" evidence="8">
    <location>
        <begin position="225"/>
        <end position="244"/>
    </location>
</feature>
<dbReference type="EMBL" id="VAFM01000002">
    <property type="protein sequence ID" value="TKW60527.1"/>
    <property type="molecule type" value="Genomic_DNA"/>
</dbReference>
<keyword evidence="7 8" id="KW-0472">Membrane</keyword>
<evidence type="ECO:0000256" key="4">
    <source>
        <dbReference type="ARBA" id="ARBA00022679"/>
    </source>
</evidence>
<feature type="transmembrane region" description="Helical" evidence="8">
    <location>
        <begin position="35"/>
        <end position="55"/>
    </location>
</feature>
<evidence type="ECO:0000256" key="8">
    <source>
        <dbReference type="SAM" id="Phobius"/>
    </source>
</evidence>
<feature type="transmembrane region" description="Helical" evidence="8">
    <location>
        <begin position="184"/>
        <end position="213"/>
    </location>
</feature>
<feature type="transmembrane region" description="Helical" evidence="8">
    <location>
        <begin position="362"/>
        <end position="384"/>
    </location>
</feature>
<dbReference type="AlphaFoldDB" id="A0A6N4R8J1"/>
<feature type="domain" description="Glycosyltransferase RgtA/B/C/D-like" evidence="9">
    <location>
        <begin position="80"/>
        <end position="242"/>
    </location>
</feature>
<keyword evidence="5 8" id="KW-0812">Transmembrane</keyword>
<gene>
    <name evidence="10" type="ORF">DI628_06390</name>
</gene>
<keyword evidence="3" id="KW-0328">Glycosyltransferase</keyword>
<accession>A0A6N4R8J1</accession>
<feature type="transmembrane region" description="Helical" evidence="8">
    <location>
        <begin position="155"/>
        <end position="172"/>
    </location>
</feature>